<evidence type="ECO:0000256" key="7">
    <source>
        <dbReference type="ARBA" id="ARBA00034808"/>
    </source>
</evidence>
<keyword evidence="4 9" id="KW-0067">ATP-binding</keyword>
<dbReference type="InterPro" id="IPR014016">
    <property type="entry name" value="UvrD-like_ATP-bd"/>
</dbReference>
<sequence length="550" mass="60531">MEAAQDFLPTTQWQVLYGLAAGMTADEVWADLGADLLSEPVDTNDLDAAVQRSTGRILLVDGPDELMAVFADPFALWRIYLHPAQQSIVDGSYNGPVRVTGGPGTGKTVVALHRAKRLAELGEGKVLVTTFTSTLAESLEDGLLMLVDDPAHASRIVVQNIDRIAHRIFRERHGAPRMLKSIEETALWREAQSAHSTPSTETFLAEEWRNVALAQQIGNEAEYLSARRRGRGRRLGATQKLQVWSAIQAFENLLSERGFWTHETIRREATRLLQESAQKPYRHIIVDEAQDLSPDQWRLLRAMAAEQPNDLFLAGDTHQRIYDNHVSLRDVGINIAGRSRRLSINYRTTAEILTWSLGLLHGTEFDDMEGGIESLAGCRSEVHGDPPEVAGFSTVEAELDHIAAKIRSWTEDRVAPEDIGIATRTKRLGDQIANRLADSKIPASLLAKSTTTPGSVSIGTMHRMKGPEFRCLAVAGVGESMIPAASAVTSLEDDPHTHDLDILRERSLLFVACTRAREQLLVTWHGEVSPFLESGIGASDPQHPGAPKLT</sequence>
<evidence type="ECO:0000256" key="6">
    <source>
        <dbReference type="ARBA" id="ARBA00034617"/>
    </source>
</evidence>
<evidence type="ECO:0000313" key="11">
    <source>
        <dbReference type="EMBL" id="MEU1956305.1"/>
    </source>
</evidence>
<dbReference type="EC" id="5.6.2.4" evidence="7"/>
<reference evidence="11 12" key="1">
    <citation type="submission" date="2024-06" db="EMBL/GenBank/DDBJ databases">
        <title>The Natural Products Discovery Center: Release of the First 8490 Sequenced Strains for Exploring Actinobacteria Biosynthetic Diversity.</title>
        <authorList>
            <person name="Kalkreuter E."/>
            <person name="Kautsar S.A."/>
            <person name="Yang D."/>
            <person name="Bader C.D."/>
            <person name="Teijaro C.N."/>
            <person name="Fluegel L."/>
            <person name="Davis C.M."/>
            <person name="Simpson J.R."/>
            <person name="Lauterbach L."/>
            <person name="Steele A.D."/>
            <person name="Gui C."/>
            <person name="Meng S."/>
            <person name="Li G."/>
            <person name="Viehrig K."/>
            <person name="Ye F."/>
            <person name="Su P."/>
            <person name="Kiefer A.F."/>
            <person name="Nichols A."/>
            <person name="Cepeda A.J."/>
            <person name="Yan W."/>
            <person name="Fan B."/>
            <person name="Jiang Y."/>
            <person name="Adhikari A."/>
            <person name="Zheng C.-J."/>
            <person name="Schuster L."/>
            <person name="Cowan T.M."/>
            <person name="Smanski M.J."/>
            <person name="Chevrette M.G."/>
            <person name="De Carvalho L.P.S."/>
            <person name="Shen B."/>
        </authorList>
    </citation>
    <scope>NUCLEOTIDE SEQUENCE [LARGE SCALE GENOMIC DNA]</scope>
    <source>
        <strain evidence="11 12">NPDC019708</strain>
    </source>
</reference>
<evidence type="ECO:0000313" key="12">
    <source>
        <dbReference type="Proteomes" id="UP001550628"/>
    </source>
</evidence>
<evidence type="ECO:0000256" key="3">
    <source>
        <dbReference type="ARBA" id="ARBA00022806"/>
    </source>
</evidence>
<feature type="domain" description="UvrD-like helicase ATP-binding" evidence="10">
    <location>
        <begin position="80"/>
        <end position="349"/>
    </location>
</feature>
<accession>A0ABV2WZI0</accession>
<dbReference type="InterPro" id="IPR000212">
    <property type="entry name" value="DNA_helicase_UvrD/REP"/>
</dbReference>
<evidence type="ECO:0000259" key="10">
    <source>
        <dbReference type="PROSITE" id="PS51198"/>
    </source>
</evidence>
<keyword evidence="3 9" id="KW-0347">Helicase</keyword>
<organism evidence="11 12">
    <name type="scientific">Nocardia rhamnosiphila</name>
    <dbReference type="NCBI Taxonomy" id="426716"/>
    <lineage>
        <taxon>Bacteria</taxon>
        <taxon>Bacillati</taxon>
        <taxon>Actinomycetota</taxon>
        <taxon>Actinomycetes</taxon>
        <taxon>Mycobacteriales</taxon>
        <taxon>Nocardiaceae</taxon>
        <taxon>Nocardia</taxon>
    </lineage>
</organism>
<evidence type="ECO:0000256" key="5">
    <source>
        <dbReference type="ARBA" id="ARBA00023235"/>
    </source>
</evidence>
<dbReference type="Pfam" id="PF00580">
    <property type="entry name" value="UvrD-helicase"/>
    <property type="match status" value="1"/>
</dbReference>
<evidence type="ECO:0000256" key="1">
    <source>
        <dbReference type="ARBA" id="ARBA00022741"/>
    </source>
</evidence>
<comment type="caution">
    <text evidence="11">The sequence shown here is derived from an EMBL/GenBank/DDBJ whole genome shotgun (WGS) entry which is preliminary data.</text>
</comment>
<keyword evidence="1 9" id="KW-0547">Nucleotide-binding</keyword>
<dbReference type="InterPro" id="IPR027417">
    <property type="entry name" value="P-loop_NTPase"/>
</dbReference>
<comment type="catalytic activity">
    <reaction evidence="6">
        <text>Couples ATP hydrolysis with the unwinding of duplex DNA by translocating in the 3'-5' direction.</text>
        <dbReference type="EC" id="5.6.2.4"/>
    </reaction>
</comment>
<evidence type="ECO:0000256" key="9">
    <source>
        <dbReference type="PROSITE-ProRule" id="PRU00560"/>
    </source>
</evidence>
<evidence type="ECO:0000256" key="2">
    <source>
        <dbReference type="ARBA" id="ARBA00022801"/>
    </source>
</evidence>
<gene>
    <name evidence="11" type="ORF">ABZ510_31220</name>
</gene>
<evidence type="ECO:0000256" key="8">
    <source>
        <dbReference type="ARBA" id="ARBA00048988"/>
    </source>
</evidence>
<dbReference type="PANTHER" id="PTHR11070">
    <property type="entry name" value="UVRD / RECB / PCRA DNA HELICASE FAMILY MEMBER"/>
    <property type="match status" value="1"/>
</dbReference>
<dbReference type="Gene3D" id="3.40.50.300">
    <property type="entry name" value="P-loop containing nucleotide triphosphate hydrolases"/>
    <property type="match status" value="2"/>
</dbReference>
<name>A0ABV2WZI0_9NOCA</name>
<dbReference type="InterPro" id="IPR014017">
    <property type="entry name" value="DNA_helicase_UvrD-like_C"/>
</dbReference>
<keyword evidence="5" id="KW-0413">Isomerase</keyword>
<dbReference type="PANTHER" id="PTHR11070:SF45">
    <property type="entry name" value="DNA 3'-5' HELICASE"/>
    <property type="match status" value="1"/>
</dbReference>
<evidence type="ECO:0000256" key="4">
    <source>
        <dbReference type="ARBA" id="ARBA00022840"/>
    </source>
</evidence>
<proteinExistence type="predicted"/>
<dbReference type="SUPFAM" id="SSF52540">
    <property type="entry name" value="P-loop containing nucleoside triphosphate hydrolases"/>
    <property type="match status" value="1"/>
</dbReference>
<keyword evidence="12" id="KW-1185">Reference proteome</keyword>
<comment type="catalytic activity">
    <reaction evidence="8">
        <text>ATP + H2O = ADP + phosphate + H(+)</text>
        <dbReference type="Rhea" id="RHEA:13065"/>
        <dbReference type="ChEBI" id="CHEBI:15377"/>
        <dbReference type="ChEBI" id="CHEBI:15378"/>
        <dbReference type="ChEBI" id="CHEBI:30616"/>
        <dbReference type="ChEBI" id="CHEBI:43474"/>
        <dbReference type="ChEBI" id="CHEBI:456216"/>
        <dbReference type="EC" id="5.6.2.4"/>
    </reaction>
</comment>
<dbReference type="EMBL" id="JBEYBF010000035">
    <property type="protein sequence ID" value="MEU1956305.1"/>
    <property type="molecule type" value="Genomic_DNA"/>
</dbReference>
<feature type="binding site" evidence="9">
    <location>
        <begin position="101"/>
        <end position="108"/>
    </location>
    <ligand>
        <name>ATP</name>
        <dbReference type="ChEBI" id="CHEBI:30616"/>
    </ligand>
</feature>
<dbReference type="Proteomes" id="UP001550628">
    <property type="component" value="Unassembled WGS sequence"/>
</dbReference>
<dbReference type="RefSeq" id="WP_356959020.1">
    <property type="nucleotide sequence ID" value="NZ_JBEYBD010000021.1"/>
</dbReference>
<dbReference type="PROSITE" id="PS51198">
    <property type="entry name" value="UVRD_HELICASE_ATP_BIND"/>
    <property type="match status" value="1"/>
</dbReference>
<dbReference type="Pfam" id="PF13361">
    <property type="entry name" value="UvrD_C"/>
    <property type="match status" value="2"/>
</dbReference>
<keyword evidence="2 9" id="KW-0378">Hydrolase</keyword>
<protein>
    <recommendedName>
        <fullName evidence="7">DNA 3'-5' helicase</fullName>
        <ecNumber evidence="7">5.6.2.4</ecNumber>
    </recommendedName>
</protein>